<keyword evidence="13" id="KW-1185">Reference proteome</keyword>
<organism evidence="12 13">
    <name type="scientific">Crucibulum laeve</name>
    <dbReference type="NCBI Taxonomy" id="68775"/>
    <lineage>
        <taxon>Eukaryota</taxon>
        <taxon>Fungi</taxon>
        <taxon>Dikarya</taxon>
        <taxon>Basidiomycota</taxon>
        <taxon>Agaricomycotina</taxon>
        <taxon>Agaricomycetes</taxon>
        <taxon>Agaricomycetidae</taxon>
        <taxon>Agaricales</taxon>
        <taxon>Agaricineae</taxon>
        <taxon>Nidulariaceae</taxon>
        <taxon>Crucibulum</taxon>
    </lineage>
</organism>
<dbReference type="GO" id="GO:0005634">
    <property type="term" value="C:nucleus"/>
    <property type="evidence" value="ECO:0007669"/>
    <property type="project" value="UniProtKB-SubCell"/>
</dbReference>
<accession>A0A5C3MJ79</accession>
<feature type="domain" description="C2H2-type" evidence="11">
    <location>
        <begin position="203"/>
        <end position="232"/>
    </location>
</feature>
<evidence type="ECO:0000256" key="8">
    <source>
        <dbReference type="ARBA" id="ARBA00023242"/>
    </source>
</evidence>
<feature type="domain" description="C2H2-type" evidence="11">
    <location>
        <begin position="360"/>
        <end position="390"/>
    </location>
</feature>
<keyword evidence="3" id="KW-0677">Repeat</keyword>
<keyword evidence="5" id="KW-0862">Zinc</keyword>
<evidence type="ECO:0000256" key="2">
    <source>
        <dbReference type="ARBA" id="ARBA00022723"/>
    </source>
</evidence>
<evidence type="ECO:0000256" key="5">
    <source>
        <dbReference type="ARBA" id="ARBA00022833"/>
    </source>
</evidence>
<dbReference type="FunFam" id="3.30.160.60:FF:000624">
    <property type="entry name" value="zinc finger protein 697"/>
    <property type="match status" value="1"/>
</dbReference>
<feature type="domain" description="C2H2-type" evidence="11">
    <location>
        <begin position="140"/>
        <end position="169"/>
    </location>
</feature>
<dbReference type="InterPro" id="IPR013087">
    <property type="entry name" value="Znf_C2H2_type"/>
</dbReference>
<evidence type="ECO:0000256" key="6">
    <source>
        <dbReference type="ARBA" id="ARBA00023015"/>
    </source>
</evidence>
<dbReference type="GO" id="GO:0000978">
    <property type="term" value="F:RNA polymerase II cis-regulatory region sequence-specific DNA binding"/>
    <property type="evidence" value="ECO:0007669"/>
    <property type="project" value="UniProtKB-ARBA"/>
</dbReference>
<dbReference type="Pfam" id="PF00096">
    <property type="entry name" value="zf-C2H2"/>
    <property type="match status" value="3"/>
</dbReference>
<feature type="domain" description="C2H2-type" evidence="11">
    <location>
        <begin position="329"/>
        <end position="359"/>
    </location>
</feature>
<protein>
    <submittedName>
        <fullName evidence="12">Transcription factor iiia</fullName>
    </submittedName>
</protein>
<keyword evidence="8" id="KW-0539">Nucleus</keyword>
<dbReference type="EMBL" id="ML213590">
    <property type="protein sequence ID" value="TFK44446.1"/>
    <property type="molecule type" value="Genomic_DNA"/>
</dbReference>
<evidence type="ECO:0000256" key="4">
    <source>
        <dbReference type="ARBA" id="ARBA00022771"/>
    </source>
</evidence>
<dbReference type="PROSITE" id="PS50157">
    <property type="entry name" value="ZINC_FINGER_C2H2_2"/>
    <property type="match status" value="7"/>
</dbReference>
<dbReference type="STRING" id="68775.A0A5C3MJ79"/>
<dbReference type="SMART" id="SM00355">
    <property type="entry name" value="ZnF_C2H2"/>
    <property type="match status" value="10"/>
</dbReference>
<evidence type="ECO:0000256" key="9">
    <source>
        <dbReference type="PROSITE-ProRule" id="PRU00042"/>
    </source>
</evidence>
<evidence type="ECO:0000256" key="1">
    <source>
        <dbReference type="ARBA" id="ARBA00004123"/>
    </source>
</evidence>
<reference evidence="12 13" key="1">
    <citation type="journal article" date="2019" name="Nat. Ecol. Evol.">
        <title>Megaphylogeny resolves global patterns of mushroom evolution.</title>
        <authorList>
            <person name="Varga T."/>
            <person name="Krizsan K."/>
            <person name="Foldi C."/>
            <person name="Dima B."/>
            <person name="Sanchez-Garcia M."/>
            <person name="Sanchez-Ramirez S."/>
            <person name="Szollosi G.J."/>
            <person name="Szarkandi J.G."/>
            <person name="Papp V."/>
            <person name="Albert L."/>
            <person name="Andreopoulos W."/>
            <person name="Angelini C."/>
            <person name="Antonin V."/>
            <person name="Barry K.W."/>
            <person name="Bougher N.L."/>
            <person name="Buchanan P."/>
            <person name="Buyck B."/>
            <person name="Bense V."/>
            <person name="Catcheside P."/>
            <person name="Chovatia M."/>
            <person name="Cooper J."/>
            <person name="Damon W."/>
            <person name="Desjardin D."/>
            <person name="Finy P."/>
            <person name="Geml J."/>
            <person name="Haridas S."/>
            <person name="Hughes K."/>
            <person name="Justo A."/>
            <person name="Karasinski D."/>
            <person name="Kautmanova I."/>
            <person name="Kiss B."/>
            <person name="Kocsube S."/>
            <person name="Kotiranta H."/>
            <person name="LaButti K.M."/>
            <person name="Lechner B.E."/>
            <person name="Liimatainen K."/>
            <person name="Lipzen A."/>
            <person name="Lukacs Z."/>
            <person name="Mihaltcheva S."/>
            <person name="Morgado L.N."/>
            <person name="Niskanen T."/>
            <person name="Noordeloos M.E."/>
            <person name="Ohm R.A."/>
            <person name="Ortiz-Santana B."/>
            <person name="Ovrebo C."/>
            <person name="Racz N."/>
            <person name="Riley R."/>
            <person name="Savchenko A."/>
            <person name="Shiryaev A."/>
            <person name="Soop K."/>
            <person name="Spirin V."/>
            <person name="Szebenyi C."/>
            <person name="Tomsovsky M."/>
            <person name="Tulloss R.E."/>
            <person name="Uehling J."/>
            <person name="Grigoriev I.V."/>
            <person name="Vagvolgyi C."/>
            <person name="Papp T."/>
            <person name="Martin F.M."/>
            <person name="Miettinen O."/>
            <person name="Hibbett D.S."/>
            <person name="Nagy L.G."/>
        </authorList>
    </citation>
    <scope>NUCLEOTIDE SEQUENCE [LARGE SCALE GENOMIC DNA]</scope>
    <source>
        <strain evidence="12 13">CBS 166.37</strain>
    </source>
</reference>
<keyword evidence="2" id="KW-0479">Metal-binding</keyword>
<feature type="domain" description="C2H2-type" evidence="11">
    <location>
        <begin position="170"/>
        <end position="200"/>
    </location>
</feature>
<keyword evidence="7" id="KW-0804">Transcription</keyword>
<gene>
    <name evidence="12" type="ORF">BDQ12DRAFT_673004</name>
</gene>
<dbReference type="FunFam" id="3.30.160.60:FF:000072">
    <property type="entry name" value="zinc finger protein 143 isoform X1"/>
    <property type="match status" value="1"/>
</dbReference>
<feature type="domain" description="C2H2-type" evidence="11">
    <location>
        <begin position="110"/>
        <end position="137"/>
    </location>
</feature>
<comment type="subcellular location">
    <subcellularLocation>
        <location evidence="1">Nucleus</location>
    </subcellularLocation>
</comment>
<feature type="domain" description="C2H2-type" evidence="11">
    <location>
        <begin position="80"/>
        <end position="109"/>
    </location>
</feature>
<feature type="region of interest" description="Disordered" evidence="10">
    <location>
        <begin position="384"/>
        <end position="404"/>
    </location>
</feature>
<evidence type="ECO:0000256" key="7">
    <source>
        <dbReference type="ARBA" id="ARBA00023163"/>
    </source>
</evidence>
<dbReference type="GO" id="GO:0000981">
    <property type="term" value="F:DNA-binding transcription factor activity, RNA polymerase II-specific"/>
    <property type="evidence" value="ECO:0007669"/>
    <property type="project" value="UniProtKB-ARBA"/>
</dbReference>
<dbReference type="InterPro" id="IPR036236">
    <property type="entry name" value="Znf_C2H2_sf"/>
</dbReference>
<evidence type="ECO:0000256" key="10">
    <source>
        <dbReference type="SAM" id="MobiDB-lite"/>
    </source>
</evidence>
<dbReference type="OrthoDB" id="427030at2759"/>
<dbReference type="PROSITE" id="PS00028">
    <property type="entry name" value="ZINC_FINGER_C2H2_1"/>
    <property type="match status" value="7"/>
</dbReference>
<keyword evidence="6" id="KW-0805">Transcription regulation</keyword>
<feature type="compositionally biased region" description="Low complexity" evidence="10">
    <location>
        <begin position="384"/>
        <end position="393"/>
    </location>
</feature>
<dbReference type="PANTHER" id="PTHR46179">
    <property type="entry name" value="ZINC FINGER PROTEIN"/>
    <property type="match status" value="1"/>
</dbReference>
<name>A0A5C3MJ79_9AGAR</name>
<dbReference type="AlphaFoldDB" id="A0A5C3MJ79"/>
<evidence type="ECO:0000313" key="12">
    <source>
        <dbReference type="EMBL" id="TFK44446.1"/>
    </source>
</evidence>
<proteinExistence type="predicted"/>
<dbReference type="Gene3D" id="3.30.160.60">
    <property type="entry name" value="Classic Zinc Finger"/>
    <property type="match status" value="6"/>
</dbReference>
<sequence length="502" mass="56248">MVFSAGLQTVTTLQSATALGKRKAISEDTPLVLRLTSSPELSSYAPTDSECDAGPSSSKIQLKMPILVNGVLMPHTKKRYLCTHAGCDKAYTKPSRLAEHKRSHTGQRPFVCESCSKSYLRETHLHAHARTHLPESARPFVCDKLDCTKRFWTSQHLRNHMDWHNGAKPFTCVEEGCNEAFAKHHQLRAHICSTHAPPGTKPYPCKHEGCTKSFATNQHLRAHVKIHDDKRYTCIHHTCLAQSGGGPTYFATWTALQHHMRTAHLPTCPHPSCNERTFSTQKGLRAHQKLHEEQELEQDIYAVAKGSDNEAEDEPLRKKRRGGEIGRDWKCAVDGCGKDFKSKKALTTHNNVTHLGRRDFVCTHDKCGRSYGYKHLLQRHIARAHAPPTSSSSHSEDSEDSDSPDDTFNIDLITGYSYAKHARAAVASGKMLRCPYPHLPDDLLTVSAVSPQVLEKTVGTSANCGYVFSRAYDLRRHLRATHAIETQKDDVDEWVKDQKGRS</sequence>
<dbReference type="PANTHER" id="PTHR46179:SF13">
    <property type="entry name" value="C2H2-TYPE DOMAIN-CONTAINING PROTEIN"/>
    <property type="match status" value="1"/>
</dbReference>
<evidence type="ECO:0000256" key="3">
    <source>
        <dbReference type="ARBA" id="ARBA00022737"/>
    </source>
</evidence>
<dbReference type="GO" id="GO:0008270">
    <property type="term" value="F:zinc ion binding"/>
    <property type="evidence" value="ECO:0007669"/>
    <property type="project" value="UniProtKB-KW"/>
</dbReference>
<dbReference type="Proteomes" id="UP000308652">
    <property type="component" value="Unassembled WGS sequence"/>
</dbReference>
<dbReference type="SUPFAM" id="SSF57667">
    <property type="entry name" value="beta-beta-alpha zinc fingers"/>
    <property type="match status" value="4"/>
</dbReference>
<keyword evidence="4 9" id="KW-0863">Zinc-finger</keyword>
<dbReference type="InterPro" id="IPR051061">
    <property type="entry name" value="Zinc_finger_trans_reg"/>
</dbReference>
<evidence type="ECO:0000259" key="11">
    <source>
        <dbReference type="PROSITE" id="PS50157"/>
    </source>
</evidence>
<evidence type="ECO:0000313" key="13">
    <source>
        <dbReference type="Proteomes" id="UP000308652"/>
    </source>
</evidence>
<dbReference type="FunFam" id="3.30.160.60:FF:001102">
    <property type="entry name" value="Transcription factor IIIA"/>
    <property type="match status" value="1"/>
</dbReference>